<gene>
    <name evidence="1" type="ORF">AMJ44_15425</name>
</gene>
<comment type="caution">
    <text evidence="1">The sequence shown here is derived from an EMBL/GenBank/DDBJ whole genome shotgun (WGS) entry which is preliminary data.</text>
</comment>
<reference evidence="1 2" key="1">
    <citation type="journal article" date="2015" name="Microbiome">
        <title>Genomic resolution of linkages in carbon, nitrogen, and sulfur cycling among widespread estuary sediment bacteria.</title>
        <authorList>
            <person name="Baker B.J."/>
            <person name="Lazar C.S."/>
            <person name="Teske A.P."/>
            <person name="Dick G.J."/>
        </authorList>
    </citation>
    <scope>NUCLEOTIDE SEQUENCE [LARGE SCALE GENOMIC DNA]</scope>
    <source>
        <strain evidence="1">DG_54_3</strain>
    </source>
</reference>
<proteinExistence type="predicted"/>
<dbReference type="Proteomes" id="UP000051861">
    <property type="component" value="Unassembled WGS sequence"/>
</dbReference>
<organism evidence="1 2">
    <name type="scientific">candidate division WOR-1 bacterium DG_54_3</name>
    <dbReference type="NCBI Taxonomy" id="1703775"/>
    <lineage>
        <taxon>Bacteria</taxon>
        <taxon>Bacillati</taxon>
        <taxon>Saganbacteria</taxon>
    </lineage>
</organism>
<name>A0A0S7XJG8_UNCSA</name>
<sequence>MLSIINSRLAFFYLRERYPASSYNLGTNFTKEMINNLPLPLLNDEQKKPFISLVDNILTITTSGDYYENKERQAKVKGLERQIDQRVYELYGLTPEEIAVVEGETK</sequence>
<dbReference type="EMBL" id="LIZX01000263">
    <property type="protein sequence ID" value="KPJ62608.1"/>
    <property type="molecule type" value="Genomic_DNA"/>
</dbReference>
<accession>A0A0S7XJG8</accession>
<evidence type="ECO:0000313" key="1">
    <source>
        <dbReference type="EMBL" id="KPJ62608.1"/>
    </source>
</evidence>
<protein>
    <submittedName>
        <fullName evidence="1">Uncharacterized protein</fullName>
    </submittedName>
</protein>
<evidence type="ECO:0000313" key="2">
    <source>
        <dbReference type="Proteomes" id="UP000051861"/>
    </source>
</evidence>
<dbReference type="AlphaFoldDB" id="A0A0S7XJG8"/>